<comment type="caution">
    <text evidence="3">The sequence shown here is derived from an EMBL/GenBank/DDBJ whole genome shotgun (WGS) entry which is preliminary data.</text>
</comment>
<evidence type="ECO:0000313" key="4">
    <source>
        <dbReference type="Proteomes" id="UP001437256"/>
    </source>
</evidence>
<reference evidence="3 4" key="1">
    <citation type="submission" date="2024-05" db="EMBL/GenBank/DDBJ databases">
        <title>A draft genome resource for the thread blight pathogen Marasmius tenuissimus strain MS-2.</title>
        <authorList>
            <person name="Yulfo-Soto G.E."/>
            <person name="Baruah I.K."/>
            <person name="Amoako-Attah I."/>
            <person name="Bukari Y."/>
            <person name="Meinhardt L.W."/>
            <person name="Bailey B.A."/>
            <person name="Cohen S.P."/>
        </authorList>
    </citation>
    <scope>NUCLEOTIDE SEQUENCE [LARGE SCALE GENOMIC DNA]</scope>
    <source>
        <strain evidence="3 4">MS-2</strain>
    </source>
</reference>
<feature type="region of interest" description="Disordered" evidence="1">
    <location>
        <begin position="31"/>
        <end position="56"/>
    </location>
</feature>
<feature type="domain" description="JmjC" evidence="2">
    <location>
        <begin position="284"/>
        <end position="446"/>
    </location>
</feature>
<dbReference type="PROSITE" id="PS51184">
    <property type="entry name" value="JMJC"/>
    <property type="match status" value="1"/>
</dbReference>
<dbReference type="GO" id="GO:0140680">
    <property type="term" value="F:histone H3K36me/H3K36me2 demethylase activity"/>
    <property type="evidence" value="ECO:0007669"/>
    <property type="project" value="UniProtKB-EC"/>
</dbReference>
<gene>
    <name evidence="3" type="primary">JHD1_1</name>
    <name evidence="3" type="ORF">AAF712_009336</name>
</gene>
<dbReference type="Gene3D" id="2.60.120.650">
    <property type="entry name" value="Cupin"/>
    <property type="match status" value="1"/>
</dbReference>
<keyword evidence="3" id="KW-0560">Oxidoreductase</keyword>
<keyword evidence="4" id="KW-1185">Reference proteome</keyword>
<proteinExistence type="predicted"/>
<dbReference type="Proteomes" id="UP001437256">
    <property type="component" value="Unassembled WGS sequence"/>
</dbReference>
<dbReference type="EMBL" id="JBBXMP010000074">
    <property type="protein sequence ID" value="KAL0063779.1"/>
    <property type="molecule type" value="Genomic_DNA"/>
</dbReference>
<sequence>MDLRILDTSIGGQSRKIQDLRNRRSNCIAKRRAPESKRPYKRVRQVASAPGAPENGSDIRCMEYNMTSSPNSNQAHVWVGNAGSILRTPIPHQLDTDGRDVFGKAAHVLYHLSAKGFIETSTSSLVVTEKFHHESEDSKRIMKLARDCMAHNVPVLAKGPRLEGSWLNGLDADRLNKYGIELQREVQSLDFYDQERRNLESGESPPHKQDQIYEHPETIYHRICERTNDSPEQSTPDPSDSDQEIVVYTNMLVLELMASVNEGASKYVLDLPTSKGSGIPYGRVHYHMLLGAYLTPVGCRALNDFEQSMNNTSSMYPDEIAYPDLIWALAHGSQVITWWHHDCDGKMTVVNAESGAKIWTIFRPKPNMSAADFVSLQLWLCERKDKLPKPEYGDIINILLLPGDTLFMPPGTIHMVYTPVPSIFRGSSFWLVGSLHLTRWSRRSDSDHAVTLTNVDHKQHFVFSSLVRIALGIPVMAHTRKGLSQSSLLSLYDMLINGQAYIPTKSGSRNRKQTANKLAKQLTEETSFYEVAIRVLERLLLEAGFQVPSSLEQKKRTSAQWVRKSADELWWKSVGEFSLEGIHREDF</sequence>
<accession>A0ABR2ZRY5</accession>
<organism evidence="3 4">
    <name type="scientific">Marasmius tenuissimus</name>
    <dbReference type="NCBI Taxonomy" id="585030"/>
    <lineage>
        <taxon>Eukaryota</taxon>
        <taxon>Fungi</taxon>
        <taxon>Dikarya</taxon>
        <taxon>Basidiomycota</taxon>
        <taxon>Agaricomycotina</taxon>
        <taxon>Agaricomycetes</taxon>
        <taxon>Agaricomycetidae</taxon>
        <taxon>Agaricales</taxon>
        <taxon>Marasmiineae</taxon>
        <taxon>Marasmiaceae</taxon>
        <taxon>Marasmius</taxon>
    </lineage>
</organism>
<dbReference type="InterPro" id="IPR003347">
    <property type="entry name" value="JmjC_dom"/>
</dbReference>
<protein>
    <submittedName>
        <fullName evidence="3">JmjC domain-containing histone demethylation protein 1</fullName>
        <ecNumber evidence="3">1.14.11.27</ecNumber>
    </submittedName>
</protein>
<name>A0ABR2ZRY5_9AGAR</name>
<evidence type="ECO:0000259" key="2">
    <source>
        <dbReference type="PROSITE" id="PS51184"/>
    </source>
</evidence>
<evidence type="ECO:0000313" key="3">
    <source>
        <dbReference type="EMBL" id="KAL0063779.1"/>
    </source>
</evidence>
<dbReference type="EC" id="1.14.11.27" evidence="3"/>
<dbReference type="SUPFAM" id="SSF51197">
    <property type="entry name" value="Clavaminate synthase-like"/>
    <property type="match status" value="1"/>
</dbReference>
<evidence type="ECO:0000256" key="1">
    <source>
        <dbReference type="SAM" id="MobiDB-lite"/>
    </source>
</evidence>